<dbReference type="Proteomes" id="UP000728647">
    <property type="component" value="Unassembled WGS sequence"/>
</dbReference>
<reference evidence="2 5" key="1">
    <citation type="submission" date="2020-06" db="EMBL/GenBank/DDBJ databases">
        <title>Haloterrigena sp. nov., an extremely halophilic archaeon isolated from a saline sediment.</title>
        <authorList>
            <person name="Liu B.-B."/>
        </authorList>
    </citation>
    <scope>NUCLEOTIDE SEQUENCE</scope>
    <source>
        <strain evidence="2">SYSU A121-1</strain>
        <strain evidence="3 5">SYSU A558-1</strain>
    </source>
</reference>
<proteinExistence type="predicted"/>
<dbReference type="EMBL" id="JABURA010000001">
    <property type="protein sequence ID" value="NUB91532.1"/>
    <property type="molecule type" value="Genomic_DNA"/>
</dbReference>
<evidence type="ECO:0000313" key="3">
    <source>
        <dbReference type="EMBL" id="NUC72729.1"/>
    </source>
</evidence>
<evidence type="ECO:0000259" key="1">
    <source>
        <dbReference type="Pfam" id="PF24035"/>
    </source>
</evidence>
<sequence length="120" mass="13271">MDEASLRDVLEAVEAMESDVSPDVLLDVLSDRYARYVLHHLSDESTATLDALADTATGLAATESGAIATPGDREEIRVRLYHLVLPKLDAAGYLEFDSETRTVERDEIPAVLRELLRKET</sequence>
<feature type="domain" description="DUF7344" evidence="1">
    <location>
        <begin position="27"/>
        <end position="104"/>
    </location>
</feature>
<evidence type="ECO:0000313" key="2">
    <source>
        <dbReference type="EMBL" id="NUB91532.1"/>
    </source>
</evidence>
<dbReference type="AlphaFoldDB" id="A0A8J8GPD1"/>
<organism evidence="2 4">
    <name type="scientific">Haloterrigena gelatinilytica</name>
    <dbReference type="NCBI Taxonomy" id="2741724"/>
    <lineage>
        <taxon>Archaea</taxon>
        <taxon>Methanobacteriati</taxon>
        <taxon>Methanobacteriota</taxon>
        <taxon>Stenosarchaea group</taxon>
        <taxon>Halobacteria</taxon>
        <taxon>Halobacteriales</taxon>
        <taxon>Natrialbaceae</taxon>
        <taxon>Haloterrigena</taxon>
    </lineage>
</organism>
<dbReference type="OrthoDB" id="247722at2157"/>
<comment type="caution">
    <text evidence="2">The sequence shown here is derived from an EMBL/GenBank/DDBJ whole genome shotgun (WGS) entry which is preliminary data.</text>
</comment>
<evidence type="ECO:0000313" key="4">
    <source>
        <dbReference type="Proteomes" id="UP000728647"/>
    </source>
</evidence>
<evidence type="ECO:0000313" key="5">
    <source>
        <dbReference type="Proteomes" id="UP001016761"/>
    </source>
</evidence>
<accession>A0A8J8GPD1</accession>
<name>A0A8J8GPD1_9EURY</name>
<dbReference type="RefSeq" id="WP_174680622.1">
    <property type="nucleotide sequence ID" value="NZ_JABUQZ010000001.1"/>
</dbReference>
<dbReference type="EMBL" id="JABUQZ010000001">
    <property type="protein sequence ID" value="NUC72729.1"/>
    <property type="molecule type" value="Genomic_DNA"/>
</dbReference>
<dbReference type="Pfam" id="PF24035">
    <property type="entry name" value="DUF7344"/>
    <property type="match status" value="1"/>
</dbReference>
<gene>
    <name evidence="2" type="ORF">HT576_10950</name>
    <name evidence="3" type="ORF">HTZ84_10480</name>
</gene>
<dbReference type="Proteomes" id="UP001016761">
    <property type="component" value="Unassembled WGS sequence"/>
</dbReference>
<dbReference type="InterPro" id="IPR055768">
    <property type="entry name" value="DUF7344"/>
</dbReference>
<keyword evidence="5" id="KW-1185">Reference proteome</keyword>
<protein>
    <recommendedName>
        <fullName evidence="1">DUF7344 domain-containing protein</fullName>
    </recommendedName>
</protein>